<feature type="non-terminal residue" evidence="5">
    <location>
        <position position="1"/>
    </location>
</feature>
<name>A0A9P1CBY4_9DINO</name>
<keyword evidence="4" id="KW-0175">Coiled coil</keyword>
<dbReference type="EMBL" id="CAMXCT020001252">
    <property type="protein sequence ID" value="CAL1141678.1"/>
    <property type="molecule type" value="Genomic_DNA"/>
</dbReference>
<reference evidence="5" key="1">
    <citation type="submission" date="2022-10" db="EMBL/GenBank/DDBJ databases">
        <authorList>
            <person name="Chen Y."/>
            <person name="Dougan E. K."/>
            <person name="Chan C."/>
            <person name="Rhodes N."/>
            <person name="Thang M."/>
        </authorList>
    </citation>
    <scope>NUCLEOTIDE SEQUENCE</scope>
</reference>
<dbReference type="PANTHER" id="PTHR24171:SF8">
    <property type="entry name" value="BRCA1-ASSOCIATED RING DOMAIN PROTEIN 1"/>
    <property type="match status" value="1"/>
</dbReference>
<evidence type="ECO:0000256" key="2">
    <source>
        <dbReference type="ARBA" id="ARBA00023043"/>
    </source>
</evidence>
<dbReference type="SMART" id="SM00248">
    <property type="entry name" value="ANK"/>
    <property type="match status" value="6"/>
</dbReference>
<organism evidence="5">
    <name type="scientific">Cladocopium goreaui</name>
    <dbReference type="NCBI Taxonomy" id="2562237"/>
    <lineage>
        <taxon>Eukaryota</taxon>
        <taxon>Sar</taxon>
        <taxon>Alveolata</taxon>
        <taxon>Dinophyceae</taxon>
        <taxon>Suessiales</taxon>
        <taxon>Symbiodiniaceae</taxon>
        <taxon>Cladocopium</taxon>
    </lineage>
</organism>
<accession>A0A9P1CBY4</accession>
<evidence type="ECO:0000256" key="4">
    <source>
        <dbReference type="SAM" id="Coils"/>
    </source>
</evidence>
<feature type="repeat" description="ANK" evidence="3">
    <location>
        <begin position="240"/>
        <end position="274"/>
    </location>
</feature>
<dbReference type="Pfam" id="PF00023">
    <property type="entry name" value="Ank"/>
    <property type="match status" value="1"/>
</dbReference>
<dbReference type="PROSITE" id="PS50297">
    <property type="entry name" value="ANK_REP_REGION"/>
    <property type="match status" value="6"/>
</dbReference>
<dbReference type="AlphaFoldDB" id="A0A9P1CBY4"/>
<feature type="repeat" description="ANK" evidence="3">
    <location>
        <begin position="275"/>
        <end position="307"/>
    </location>
</feature>
<feature type="repeat" description="ANK" evidence="3">
    <location>
        <begin position="141"/>
        <end position="173"/>
    </location>
</feature>
<feature type="repeat" description="ANK" evidence="3">
    <location>
        <begin position="174"/>
        <end position="206"/>
    </location>
</feature>
<feature type="repeat" description="ANK" evidence="3">
    <location>
        <begin position="308"/>
        <end position="340"/>
    </location>
</feature>
<feature type="coiled-coil region" evidence="4">
    <location>
        <begin position="57"/>
        <end position="94"/>
    </location>
</feature>
<dbReference type="PROSITE" id="PS50088">
    <property type="entry name" value="ANK_REPEAT"/>
    <property type="match status" value="6"/>
</dbReference>
<dbReference type="EMBL" id="CAMXCT010001252">
    <property type="protein sequence ID" value="CAI3988303.1"/>
    <property type="molecule type" value="Genomic_DNA"/>
</dbReference>
<keyword evidence="2 3" id="KW-0040">ANK repeat</keyword>
<dbReference type="OrthoDB" id="10264606at2759"/>
<protein>
    <submittedName>
        <fullName evidence="5">Uncharacterized protein</fullName>
    </submittedName>
</protein>
<evidence type="ECO:0000313" key="7">
    <source>
        <dbReference type="Proteomes" id="UP001152797"/>
    </source>
</evidence>
<reference evidence="6 7" key="2">
    <citation type="submission" date="2024-05" db="EMBL/GenBank/DDBJ databases">
        <authorList>
            <person name="Chen Y."/>
            <person name="Shah S."/>
            <person name="Dougan E. K."/>
            <person name="Thang M."/>
            <person name="Chan C."/>
        </authorList>
    </citation>
    <scope>NUCLEOTIDE SEQUENCE [LARGE SCALE GENOMIC DNA]</scope>
</reference>
<evidence type="ECO:0000256" key="3">
    <source>
        <dbReference type="PROSITE-ProRule" id="PRU00023"/>
    </source>
</evidence>
<proteinExistence type="predicted"/>
<dbReference type="EMBL" id="CAMXCT030001252">
    <property type="protein sequence ID" value="CAL4775615.1"/>
    <property type="molecule type" value="Genomic_DNA"/>
</dbReference>
<dbReference type="Proteomes" id="UP001152797">
    <property type="component" value="Unassembled WGS sequence"/>
</dbReference>
<gene>
    <name evidence="5" type="ORF">C1SCF055_LOCUS15498</name>
</gene>
<keyword evidence="1" id="KW-0677">Repeat</keyword>
<sequence>IFLRISLGTEILTQLQIQREKDGWPLALPQILRMGSGGSCELTKEEAAAVSTGLKEAPSLKTKLEDLQAAAQESEKLKEEVAALQKRVKELEAAAPIDPEADKAAAEKCKNINEAAQEGNVAAVRHFLHIDPENVEKKGYNGMRPLAYAACYGHASVVELLLTEGASVDATDESGCTALQSAANSGQAAVVEKLISAGAKLEVVNNEGWTPLLDASANNRPAVVAALLKAGASMEATDGCGQTALHFAVDYGDEAVEVVEKLIAGGAKVDVANKFGGTPLVRAAQEGYVQVVQALLKGGASVELQDSDGNTALHWAAGSGHAAVVEKLRDAGAKVDVARKDGETPYDLAKKGNHQTVMDLFETSLIFLQHPAADPTQT</sequence>
<evidence type="ECO:0000313" key="5">
    <source>
        <dbReference type="EMBL" id="CAI3988303.1"/>
    </source>
</evidence>
<dbReference type="InterPro" id="IPR036770">
    <property type="entry name" value="Ankyrin_rpt-contain_sf"/>
</dbReference>
<dbReference type="InterPro" id="IPR002110">
    <property type="entry name" value="Ankyrin_rpt"/>
</dbReference>
<dbReference type="Gene3D" id="1.25.40.20">
    <property type="entry name" value="Ankyrin repeat-containing domain"/>
    <property type="match status" value="4"/>
</dbReference>
<evidence type="ECO:0000313" key="6">
    <source>
        <dbReference type="EMBL" id="CAL4775615.1"/>
    </source>
</evidence>
<comment type="caution">
    <text evidence="5">The sequence shown here is derived from an EMBL/GenBank/DDBJ whole genome shotgun (WGS) entry which is preliminary data.</text>
</comment>
<evidence type="ECO:0000256" key="1">
    <source>
        <dbReference type="ARBA" id="ARBA00022737"/>
    </source>
</evidence>
<dbReference type="Pfam" id="PF12796">
    <property type="entry name" value="Ank_2"/>
    <property type="match status" value="2"/>
</dbReference>
<keyword evidence="7" id="KW-1185">Reference proteome</keyword>
<dbReference type="PANTHER" id="PTHR24171">
    <property type="entry name" value="ANKYRIN REPEAT DOMAIN-CONTAINING PROTEIN 39-RELATED"/>
    <property type="match status" value="1"/>
</dbReference>
<feature type="repeat" description="ANK" evidence="3">
    <location>
        <begin position="207"/>
        <end position="239"/>
    </location>
</feature>
<dbReference type="SUPFAM" id="SSF48403">
    <property type="entry name" value="Ankyrin repeat"/>
    <property type="match status" value="1"/>
</dbReference>